<dbReference type="GO" id="GO:0005886">
    <property type="term" value="C:plasma membrane"/>
    <property type="evidence" value="ECO:0007669"/>
    <property type="project" value="UniProtKB-SubCell"/>
</dbReference>
<dbReference type="Pfam" id="PF04024">
    <property type="entry name" value="PspC"/>
    <property type="match status" value="1"/>
</dbReference>
<dbReference type="InterPro" id="IPR007168">
    <property type="entry name" value="Phageshock_PspC_N"/>
</dbReference>
<evidence type="ECO:0000259" key="8">
    <source>
        <dbReference type="Pfam" id="PF04024"/>
    </source>
</evidence>
<evidence type="ECO:0000256" key="6">
    <source>
        <dbReference type="SAM" id="MobiDB-lite"/>
    </source>
</evidence>
<accession>A0A099YC56</accession>
<dbReference type="EMBL" id="JROC01000038">
    <property type="protein sequence ID" value="KGL66170.1"/>
    <property type="molecule type" value="Genomic_DNA"/>
</dbReference>
<evidence type="ECO:0000313" key="9">
    <source>
        <dbReference type="EMBL" id="KGL66170.1"/>
    </source>
</evidence>
<comment type="subcellular location">
    <subcellularLocation>
        <location evidence="1">Cell membrane</location>
        <topology evidence="1">Single-pass membrane protein</topology>
    </subcellularLocation>
</comment>
<evidence type="ECO:0000313" key="10">
    <source>
        <dbReference type="Proteomes" id="UP000030001"/>
    </source>
</evidence>
<reference evidence="9 10" key="1">
    <citation type="submission" date="2014-09" db="EMBL/GenBank/DDBJ databases">
        <title>Lactobacillus mucosae CRL573 Genome Sequencing.</title>
        <authorList>
            <person name="Bleckwedel J."/>
            <person name="Teran L.C."/>
            <person name="Bonacina J."/>
            <person name="Saavedra L."/>
            <person name="Mozzi F.B."/>
            <person name="Raya R.R."/>
        </authorList>
    </citation>
    <scope>NUCLEOTIDE SEQUENCE [LARGE SCALE GENOMIC DNA]</scope>
    <source>
        <strain evidence="9 10">CRL573</strain>
    </source>
</reference>
<feature type="transmembrane region" description="Helical" evidence="7">
    <location>
        <begin position="43"/>
        <end position="67"/>
    </location>
</feature>
<keyword evidence="3 7" id="KW-0812">Transmembrane</keyword>
<feature type="region of interest" description="Disordered" evidence="6">
    <location>
        <begin position="87"/>
        <end position="111"/>
    </location>
</feature>
<evidence type="ECO:0000256" key="1">
    <source>
        <dbReference type="ARBA" id="ARBA00004162"/>
    </source>
</evidence>
<dbReference type="Proteomes" id="UP000030001">
    <property type="component" value="Unassembled WGS sequence"/>
</dbReference>
<dbReference type="PANTHER" id="PTHR33885">
    <property type="entry name" value="PHAGE SHOCK PROTEIN C"/>
    <property type="match status" value="1"/>
</dbReference>
<evidence type="ECO:0000256" key="7">
    <source>
        <dbReference type="SAM" id="Phobius"/>
    </source>
</evidence>
<dbReference type="PANTHER" id="PTHR33885:SF3">
    <property type="entry name" value="PHAGE SHOCK PROTEIN C"/>
    <property type="match status" value="1"/>
</dbReference>
<organism evidence="9 10">
    <name type="scientific">Limosilactobacillus mucosae</name>
    <name type="common">Lactobacillus mucosae</name>
    <dbReference type="NCBI Taxonomy" id="97478"/>
    <lineage>
        <taxon>Bacteria</taxon>
        <taxon>Bacillati</taxon>
        <taxon>Bacillota</taxon>
        <taxon>Bacilli</taxon>
        <taxon>Lactobacillales</taxon>
        <taxon>Lactobacillaceae</taxon>
        <taxon>Limosilactobacillus</taxon>
    </lineage>
</organism>
<sequence length="111" mass="12999">MLTREQRYKQKRRLTRSASDRYLAGVFGGLGQYFKINPKWLRIGYAVLTILTSIVPGVLIYLLMAVIMPADPQPFNFFDWLNRAKTPEHKQEPRRVLHDVEEHDVKSGRKD</sequence>
<comment type="caution">
    <text evidence="9">The sequence shown here is derived from an EMBL/GenBank/DDBJ whole genome shotgun (WGS) entry which is preliminary data.</text>
</comment>
<gene>
    <name evidence="9" type="ORF">LX03_11260</name>
</gene>
<evidence type="ECO:0000256" key="3">
    <source>
        <dbReference type="ARBA" id="ARBA00022692"/>
    </source>
</evidence>
<keyword evidence="4 7" id="KW-1133">Transmembrane helix</keyword>
<feature type="domain" description="Phage shock protein PspC N-terminal" evidence="8">
    <location>
        <begin position="12"/>
        <end position="70"/>
    </location>
</feature>
<dbReference type="AlphaFoldDB" id="A0A099YC56"/>
<dbReference type="InterPro" id="IPR052027">
    <property type="entry name" value="PspC"/>
</dbReference>
<name>A0A099YC56_LIMMU</name>
<evidence type="ECO:0000256" key="2">
    <source>
        <dbReference type="ARBA" id="ARBA00022475"/>
    </source>
</evidence>
<evidence type="ECO:0000256" key="4">
    <source>
        <dbReference type="ARBA" id="ARBA00022989"/>
    </source>
</evidence>
<protein>
    <recommendedName>
        <fullName evidence="8">Phage shock protein PspC N-terminal domain-containing protein</fullName>
    </recommendedName>
</protein>
<proteinExistence type="predicted"/>
<keyword evidence="2" id="KW-1003">Cell membrane</keyword>
<keyword evidence="5 7" id="KW-0472">Membrane</keyword>
<evidence type="ECO:0000256" key="5">
    <source>
        <dbReference type="ARBA" id="ARBA00023136"/>
    </source>
</evidence>